<dbReference type="AlphaFoldDB" id="A0A811V7N4"/>
<dbReference type="Proteomes" id="UP000606786">
    <property type="component" value="Unassembled WGS sequence"/>
</dbReference>
<keyword evidence="2" id="KW-1185">Reference proteome</keyword>
<comment type="caution">
    <text evidence="1">The sequence shown here is derived from an EMBL/GenBank/DDBJ whole genome shotgun (WGS) entry which is preliminary data.</text>
</comment>
<organism evidence="1 2">
    <name type="scientific">Ceratitis capitata</name>
    <name type="common">Mediterranean fruit fly</name>
    <name type="synonym">Tephritis capitata</name>
    <dbReference type="NCBI Taxonomy" id="7213"/>
    <lineage>
        <taxon>Eukaryota</taxon>
        <taxon>Metazoa</taxon>
        <taxon>Ecdysozoa</taxon>
        <taxon>Arthropoda</taxon>
        <taxon>Hexapoda</taxon>
        <taxon>Insecta</taxon>
        <taxon>Pterygota</taxon>
        <taxon>Neoptera</taxon>
        <taxon>Endopterygota</taxon>
        <taxon>Diptera</taxon>
        <taxon>Brachycera</taxon>
        <taxon>Muscomorpha</taxon>
        <taxon>Tephritoidea</taxon>
        <taxon>Tephritidae</taxon>
        <taxon>Ceratitis</taxon>
        <taxon>Ceratitis</taxon>
    </lineage>
</organism>
<name>A0A811V7N4_CERCA</name>
<sequence>MRPGGTLIPSMCEHKDQMRLCHVDGRLSYIMEHMQSVLMRAQAKSQRMLTSIQSTGKNGSE</sequence>
<evidence type="ECO:0000313" key="2">
    <source>
        <dbReference type="Proteomes" id="UP000606786"/>
    </source>
</evidence>
<reference evidence="1" key="1">
    <citation type="submission" date="2020-11" db="EMBL/GenBank/DDBJ databases">
        <authorList>
            <person name="Whitehead M."/>
        </authorList>
    </citation>
    <scope>NUCLEOTIDE SEQUENCE</scope>
    <source>
        <strain evidence="1">EGII</strain>
    </source>
</reference>
<protein>
    <submittedName>
        <fullName evidence="1">(Mediterranean fruit fly) hypothetical protein</fullName>
    </submittedName>
</protein>
<gene>
    <name evidence="1" type="ORF">CCAP1982_LOCUS14783</name>
</gene>
<evidence type="ECO:0000313" key="1">
    <source>
        <dbReference type="EMBL" id="CAD7006465.1"/>
    </source>
</evidence>
<proteinExistence type="predicted"/>
<dbReference type="EMBL" id="CAJHJT010000034">
    <property type="protein sequence ID" value="CAD7006465.1"/>
    <property type="molecule type" value="Genomic_DNA"/>
</dbReference>
<accession>A0A811V7N4</accession>